<comment type="caution">
    <text evidence="7">The sequence shown here is derived from an EMBL/GenBank/DDBJ whole genome shotgun (WGS) entry which is preliminary data.</text>
</comment>
<dbReference type="GO" id="GO:0003954">
    <property type="term" value="F:NADH dehydrogenase activity"/>
    <property type="evidence" value="ECO:0007669"/>
    <property type="project" value="TreeGrafter"/>
</dbReference>
<keyword evidence="1" id="KW-0479">Metal-binding</keyword>
<evidence type="ECO:0000256" key="1">
    <source>
        <dbReference type="ARBA" id="ARBA00022723"/>
    </source>
</evidence>
<dbReference type="InterPro" id="IPR009010">
    <property type="entry name" value="Asp_de-COase-like_dom_sf"/>
</dbReference>
<dbReference type="GO" id="GO:0022904">
    <property type="term" value="P:respiratory electron transport chain"/>
    <property type="evidence" value="ECO:0007669"/>
    <property type="project" value="TreeGrafter"/>
</dbReference>
<keyword evidence="2" id="KW-0560">Oxidoreductase</keyword>
<dbReference type="SUPFAM" id="SSF53706">
    <property type="entry name" value="Formate dehydrogenase/DMSO reductase, domains 1-3"/>
    <property type="match status" value="1"/>
</dbReference>
<feature type="domain" description="Molybdopterin oxidoreductase" evidence="5">
    <location>
        <begin position="1"/>
        <end position="330"/>
    </location>
</feature>
<dbReference type="GO" id="GO:0051536">
    <property type="term" value="F:iron-sulfur cluster binding"/>
    <property type="evidence" value="ECO:0007669"/>
    <property type="project" value="UniProtKB-KW"/>
</dbReference>
<dbReference type="GO" id="GO:0016020">
    <property type="term" value="C:membrane"/>
    <property type="evidence" value="ECO:0007669"/>
    <property type="project" value="TreeGrafter"/>
</dbReference>
<evidence type="ECO:0000259" key="5">
    <source>
        <dbReference type="Pfam" id="PF00384"/>
    </source>
</evidence>
<evidence type="ECO:0000256" key="2">
    <source>
        <dbReference type="ARBA" id="ARBA00023002"/>
    </source>
</evidence>
<proteinExistence type="predicted"/>
<evidence type="ECO:0000256" key="3">
    <source>
        <dbReference type="ARBA" id="ARBA00023004"/>
    </source>
</evidence>
<dbReference type="InterPro" id="IPR006655">
    <property type="entry name" value="Mopterin_OxRdtase_prok_CS"/>
</dbReference>
<dbReference type="PANTHER" id="PTHR43105">
    <property type="entry name" value="RESPIRATORY NITRATE REDUCTASE"/>
    <property type="match status" value="1"/>
</dbReference>
<protein>
    <submittedName>
        <fullName evidence="7">Molybdopterin-dependent oxidoreductase</fullName>
    </submittedName>
</protein>
<dbReference type="InterPro" id="IPR006656">
    <property type="entry name" value="Mopterin_OxRdtase"/>
</dbReference>
<evidence type="ECO:0000256" key="4">
    <source>
        <dbReference type="ARBA" id="ARBA00023014"/>
    </source>
</evidence>
<reference evidence="7" key="1">
    <citation type="submission" date="2019-09" db="EMBL/GenBank/DDBJ databases">
        <title>Characterisation of the sponge microbiome using genome-centric metagenomics.</title>
        <authorList>
            <person name="Engelberts J.P."/>
            <person name="Robbins S.J."/>
            <person name="De Goeij J.M."/>
            <person name="Aranda M."/>
            <person name="Bell S.C."/>
            <person name="Webster N.S."/>
        </authorList>
    </citation>
    <scope>NUCLEOTIDE SEQUENCE</scope>
    <source>
        <strain evidence="7">SB0664_bin_27</strain>
    </source>
</reference>
<dbReference type="SUPFAM" id="SSF50692">
    <property type="entry name" value="ADC-like"/>
    <property type="match status" value="1"/>
</dbReference>
<dbReference type="Gene3D" id="3.40.228.10">
    <property type="entry name" value="Dimethylsulfoxide Reductase, domain 2"/>
    <property type="match status" value="1"/>
</dbReference>
<dbReference type="InterPro" id="IPR050123">
    <property type="entry name" value="Prok_molybdopt-oxidoreductase"/>
</dbReference>
<dbReference type="EMBL" id="VXRG01000177">
    <property type="protein sequence ID" value="MXY95879.1"/>
    <property type="molecule type" value="Genomic_DNA"/>
</dbReference>
<dbReference type="Pfam" id="PF01568">
    <property type="entry name" value="Molydop_binding"/>
    <property type="match status" value="1"/>
</dbReference>
<dbReference type="PROSITE" id="PS00490">
    <property type="entry name" value="MOLYBDOPTERIN_PROK_2"/>
    <property type="match status" value="1"/>
</dbReference>
<dbReference type="PANTHER" id="PTHR43105:SF14">
    <property type="entry name" value="FORMATE DEHYDROGENASE H"/>
    <property type="match status" value="1"/>
</dbReference>
<dbReference type="Gene3D" id="2.40.40.20">
    <property type="match status" value="1"/>
</dbReference>
<dbReference type="InterPro" id="IPR006657">
    <property type="entry name" value="MoPterin_dinucl-bd_dom"/>
</dbReference>
<name>A0A6B0Z0U3_9CHLR</name>
<evidence type="ECO:0000313" key="7">
    <source>
        <dbReference type="EMBL" id="MXY95879.1"/>
    </source>
</evidence>
<dbReference type="Pfam" id="PF00384">
    <property type="entry name" value="Molybdopterin"/>
    <property type="match status" value="1"/>
</dbReference>
<keyword evidence="3" id="KW-0408">Iron</keyword>
<sequence>MSNPLVDMEKPDVIFCIGTNMTEAHPVAATRLKKALARGAKMIVADPRRIRLAEMADLYLPIRVGSDTALLLGMAHVIVREGLADSEFIATRTEGYDELVDHLQEKTPQWAESITGVPAAKIEEAAILYGSSDKGAIYYTLGITEHICGVENVQSLCNLALLTGNFGREGTGVNPMRGQNNIQGAGDSGALPNNYAGFQPVDDAANQAKFEKAYGRRVDLEKGITKVTALDQCGDGIFAMIIDGENTVVSDPDQEHCIHALKSLEHLVVIDIFLTETAELADVVLPATSWAETDGNFVNTERRIQRVRKAVDPPGEARPDWWIIGQIAKRIGMSGLDYDSPVPIFNELCELSPIYQGIDWDLAEGGQYQWPIPYRGHPGTPRLHEDGFINGRGKFSFTDYRDPAETIDEDYPLWLTTGRRLESYHTRTQTGRSEGINDLLPEETLEVHPSDAARFGLHDGGWARMSSRRGAVDVRVETTRRSPQGTVFASFSFAEVPINVLTGSGYDPITHTAELKVCPVHVEPIAESAQLAAD</sequence>
<accession>A0A6B0Z0U3</accession>
<evidence type="ECO:0000259" key="6">
    <source>
        <dbReference type="Pfam" id="PF01568"/>
    </source>
</evidence>
<feature type="domain" description="Molybdopterin dinucleotide-binding" evidence="6">
    <location>
        <begin position="413"/>
        <end position="519"/>
    </location>
</feature>
<dbReference type="AlphaFoldDB" id="A0A6B0Z0U3"/>
<dbReference type="Gene3D" id="3.40.50.740">
    <property type="match status" value="1"/>
</dbReference>
<gene>
    <name evidence="7" type="ORF">F4Y42_20760</name>
</gene>
<keyword evidence="4" id="KW-0411">Iron-sulfur</keyword>
<dbReference type="GO" id="GO:0043546">
    <property type="term" value="F:molybdopterin cofactor binding"/>
    <property type="evidence" value="ECO:0007669"/>
    <property type="project" value="InterPro"/>
</dbReference>
<organism evidence="7">
    <name type="scientific">Caldilineaceae bacterium SB0664_bin_27</name>
    <dbReference type="NCBI Taxonomy" id="2605260"/>
    <lineage>
        <taxon>Bacteria</taxon>
        <taxon>Bacillati</taxon>
        <taxon>Chloroflexota</taxon>
        <taxon>Caldilineae</taxon>
        <taxon>Caldilineales</taxon>
        <taxon>Caldilineaceae</taxon>
    </lineage>
</organism>
<dbReference type="GO" id="GO:0046872">
    <property type="term" value="F:metal ion binding"/>
    <property type="evidence" value="ECO:0007669"/>
    <property type="project" value="UniProtKB-KW"/>
</dbReference>